<gene>
    <name evidence="2" type="ORF">JM946_26400</name>
</gene>
<name>A0ABS1X4Z7_9GAMM</name>
<proteinExistence type="predicted"/>
<dbReference type="Gene3D" id="3.20.20.150">
    <property type="entry name" value="Divalent-metal-dependent TIM barrel enzymes"/>
    <property type="match status" value="1"/>
</dbReference>
<evidence type="ECO:0000313" key="2">
    <source>
        <dbReference type="EMBL" id="MBM0108277.1"/>
    </source>
</evidence>
<protein>
    <submittedName>
        <fullName evidence="2">TIM barrel protein</fullName>
    </submittedName>
</protein>
<accession>A0ABS1X4Z7</accession>
<dbReference type="InterPro" id="IPR036237">
    <property type="entry name" value="Xyl_isomerase-like_sf"/>
</dbReference>
<sequence length="413" mass="46073">MSTIPFTPKPMKLSILTAALQELTPRDKRDADPDLAIEEWLQFARDIGSPNIQLSAALHPTESDVPAEAMLDPVANTLDLRQPFDKQRASRVLAAMRETGVGLSDLGYFDNMLVADAAARRKKHDFMLRVFDAAVLLGTDAVCGFVGRNPQLEMDQNLVMFEEVFIPLLKEAKARGLTYRVEQCPMPGWNVLDRWHNNIAYAPGPWIALHKICERHGVGDQFRIHYDPSHAILMGQDTRSLFQYLKDEGYGFLIGGFHVKGQVVDARGVSAWGYGGQTMQRGDWIDGKPSPNPADQANAWKKQIVLCEHELPGTARHDPLAYLQNRSVDWLDHQLAARELLSIDPAKTFLVVEHEYPPARIQDKARLAPILKGSLAFVKAIDEAAAAMYSLQQEVMKSQGIPVQGVGREAYRS</sequence>
<feature type="domain" description="Xylose isomerase-like TIM barrel" evidence="1">
    <location>
        <begin position="74"/>
        <end position="261"/>
    </location>
</feature>
<reference evidence="2 3" key="1">
    <citation type="journal article" date="2021" name="Int. J. Syst. Evol. Microbiol.">
        <title>Steroidobacter gossypii sp. nov., isolated from soil of cotton cropping field.</title>
        <authorList>
            <person name="Huang R."/>
            <person name="Yang S."/>
            <person name="Zhen C."/>
            <person name="Liu W."/>
        </authorList>
    </citation>
    <scope>NUCLEOTIDE SEQUENCE [LARGE SCALE GENOMIC DNA]</scope>
    <source>
        <strain evidence="2 3">S1-65</strain>
    </source>
</reference>
<comment type="caution">
    <text evidence="2">The sequence shown here is derived from an EMBL/GenBank/DDBJ whole genome shotgun (WGS) entry which is preliminary data.</text>
</comment>
<organism evidence="2 3">
    <name type="scientific">Steroidobacter gossypii</name>
    <dbReference type="NCBI Taxonomy" id="2805490"/>
    <lineage>
        <taxon>Bacteria</taxon>
        <taxon>Pseudomonadati</taxon>
        <taxon>Pseudomonadota</taxon>
        <taxon>Gammaproteobacteria</taxon>
        <taxon>Steroidobacterales</taxon>
        <taxon>Steroidobacteraceae</taxon>
        <taxon>Steroidobacter</taxon>
    </lineage>
</organism>
<dbReference type="InterPro" id="IPR013022">
    <property type="entry name" value="Xyl_isomerase-like_TIM-brl"/>
</dbReference>
<dbReference type="RefSeq" id="WP_203170428.1">
    <property type="nucleotide sequence ID" value="NZ_JAEVLS010000008.1"/>
</dbReference>
<dbReference type="SUPFAM" id="SSF51658">
    <property type="entry name" value="Xylose isomerase-like"/>
    <property type="match status" value="1"/>
</dbReference>
<keyword evidence="3" id="KW-1185">Reference proteome</keyword>
<evidence type="ECO:0000313" key="3">
    <source>
        <dbReference type="Proteomes" id="UP000661077"/>
    </source>
</evidence>
<dbReference type="Pfam" id="PF01261">
    <property type="entry name" value="AP_endonuc_2"/>
    <property type="match status" value="1"/>
</dbReference>
<dbReference type="EMBL" id="JAEVLS010000008">
    <property type="protein sequence ID" value="MBM0108277.1"/>
    <property type="molecule type" value="Genomic_DNA"/>
</dbReference>
<evidence type="ECO:0000259" key="1">
    <source>
        <dbReference type="Pfam" id="PF01261"/>
    </source>
</evidence>
<dbReference type="Proteomes" id="UP000661077">
    <property type="component" value="Unassembled WGS sequence"/>
</dbReference>